<evidence type="ECO:0000313" key="7">
    <source>
        <dbReference type="Proteomes" id="UP001164746"/>
    </source>
</evidence>
<dbReference type="InterPro" id="IPR000832">
    <property type="entry name" value="GPCR_2_secretin-like"/>
</dbReference>
<evidence type="ECO:0000313" key="6">
    <source>
        <dbReference type="EMBL" id="WAR10309.1"/>
    </source>
</evidence>
<dbReference type="PANTHER" id="PTHR47767">
    <property type="entry name" value="ADHESION G PROTEIN-COUPLED RECEPTOR G7"/>
    <property type="match status" value="1"/>
</dbReference>
<feature type="transmembrane region" description="Helical" evidence="5">
    <location>
        <begin position="92"/>
        <end position="114"/>
    </location>
</feature>
<reference evidence="6" key="1">
    <citation type="submission" date="2022-11" db="EMBL/GenBank/DDBJ databases">
        <title>Centuries of genome instability and evolution in soft-shell clam transmissible cancer (bioRxiv).</title>
        <authorList>
            <person name="Hart S.F.M."/>
            <person name="Yonemitsu M.A."/>
            <person name="Giersch R.M."/>
            <person name="Beal B.F."/>
            <person name="Arriagada G."/>
            <person name="Davis B.W."/>
            <person name="Ostrander E.A."/>
            <person name="Goff S.P."/>
            <person name="Metzger M.J."/>
        </authorList>
    </citation>
    <scope>NUCLEOTIDE SEQUENCE</scope>
    <source>
        <strain evidence="6">MELC-2E11</strain>
        <tissue evidence="6">Siphon/mantle</tissue>
    </source>
</reference>
<accession>A0ABY7EPI4</accession>
<feature type="transmembrane region" description="Helical" evidence="5">
    <location>
        <begin position="27"/>
        <end position="49"/>
    </location>
</feature>
<evidence type="ECO:0000256" key="5">
    <source>
        <dbReference type="SAM" id="Phobius"/>
    </source>
</evidence>
<dbReference type="EMBL" id="CP111018">
    <property type="protein sequence ID" value="WAR10309.1"/>
    <property type="molecule type" value="Genomic_DNA"/>
</dbReference>
<feature type="non-terminal residue" evidence="6">
    <location>
        <position position="1"/>
    </location>
</feature>
<keyword evidence="7" id="KW-1185">Reference proteome</keyword>
<dbReference type="Proteomes" id="UP001164746">
    <property type="component" value="Chromosome 7"/>
</dbReference>
<sequence>NTLDSGYYSTGYRLRYVLRCWLSGNPLLYAFIIPIAVVILANLIVFTLVMCNLLRRNTNTMKSNQSELKMASLHFQAAVSIFVILVDDTRIVFHYLFAIFNAFQGLFIFLLFTLREKKIRNAWRKLCCPKSVYKSTTGSEEHTGKSTHSAT</sequence>
<dbReference type="Pfam" id="PF00002">
    <property type="entry name" value="7tm_2"/>
    <property type="match status" value="1"/>
</dbReference>
<comment type="subcellular location">
    <subcellularLocation>
        <location evidence="1">Membrane</location>
        <topology evidence="1">Multi-pass membrane protein</topology>
    </subcellularLocation>
</comment>
<feature type="transmembrane region" description="Helical" evidence="5">
    <location>
        <begin position="70"/>
        <end position="86"/>
    </location>
</feature>
<dbReference type="SUPFAM" id="SSF81321">
    <property type="entry name" value="Family A G protein-coupled receptor-like"/>
    <property type="match status" value="1"/>
</dbReference>
<protein>
    <submittedName>
        <fullName evidence="6">AGRL2-like protein</fullName>
    </submittedName>
</protein>
<keyword evidence="2 5" id="KW-0812">Transmembrane</keyword>
<keyword evidence="4 5" id="KW-0472">Membrane</keyword>
<evidence type="ECO:0000256" key="1">
    <source>
        <dbReference type="ARBA" id="ARBA00004141"/>
    </source>
</evidence>
<organism evidence="6 7">
    <name type="scientific">Mya arenaria</name>
    <name type="common">Soft-shell clam</name>
    <dbReference type="NCBI Taxonomy" id="6604"/>
    <lineage>
        <taxon>Eukaryota</taxon>
        <taxon>Metazoa</taxon>
        <taxon>Spiralia</taxon>
        <taxon>Lophotrochozoa</taxon>
        <taxon>Mollusca</taxon>
        <taxon>Bivalvia</taxon>
        <taxon>Autobranchia</taxon>
        <taxon>Heteroconchia</taxon>
        <taxon>Euheterodonta</taxon>
        <taxon>Imparidentia</taxon>
        <taxon>Neoheterodontei</taxon>
        <taxon>Myida</taxon>
        <taxon>Myoidea</taxon>
        <taxon>Myidae</taxon>
        <taxon>Mya</taxon>
    </lineage>
</organism>
<proteinExistence type="predicted"/>
<dbReference type="Gene3D" id="1.20.1070.10">
    <property type="entry name" value="Rhodopsin 7-helix transmembrane proteins"/>
    <property type="match status" value="1"/>
</dbReference>
<dbReference type="InterPro" id="IPR053066">
    <property type="entry name" value="ADGR_G7"/>
</dbReference>
<evidence type="ECO:0000256" key="3">
    <source>
        <dbReference type="ARBA" id="ARBA00022989"/>
    </source>
</evidence>
<evidence type="ECO:0000256" key="4">
    <source>
        <dbReference type="ARBA" id="ARBA00023136"/>
    </source>
</evidence>
<name>A0ABY7EPI4_MYAAR</name>
<keyword evidence="3 5" id="KW-1133">Transmembrane helix</keyword>
<evidence type="ECO:0000256" key="2">
    <source>
        <dbReference type="ARBA" id="ARBA00022692"/>
    </source>
</evidence>
<gene>
    <name evidence="6" type="ORF">MAR_035385</name>
</gene>